<dbReference type="SUPFAM" id="SSF52172">
    <property type="entry name" value="CheY-like"/>
    <property type="match status" value="1"/>
</dbReference>
<dbReference type="InterPro" id="IPR000673">
    <property type="entry name" value="Sig_transdc_resp-reg_Me-estase"/>
</dbReference>
<dbReference type="Pfam" id="PF01339">
    <property type="entry name" value="CheB_methylest"/>
    <property type="match status" value="1"/>
</dbReference>
<comment type="PTM">
    <text evidence="5">Phosphorylated by CheA. Phosphorylation of the N-terminal regulatory domain activates the methylesterase activity.</text>
</comment>
<dbReference type="SUPFAM" id="SSF52738">
    <property type="entry name" value="Methylesterase CheB, C-terminal domain"/>
    <property type="match status" value="1"/>
</dbReference>
<dbReference type="PANTHER" id="PTHR42872">
    <property type="entry name" value="PROTEIN-GLUTAMATE METHYLESTERASE/PROTEIN-GLUTAMINE GLUTAMINASE"/>
    <property type="match status" value="1"/>
</dbReference>
<feature type="active site" evidence="5 6">
    <location>
        <position position="188"/>
    </location>
</feature>
<feature type="domain" description="CheB-type methylesterase" evidence="9">
    <location>
        <begin position="149"/>
        <end position="341"/>
    </location>
</feature>
<dbReference type="EC" id="3.5.1.44" evidence="5"/>
<dbReference type="GO" id="GO:0000156">
    <property type="term" value="F:phosphorelay response regulator activity"/>
    <property type="evidence" value="ECO:0007669"/>
    <property type="project" value="InterPro"/>
</dbReference>
<dbReference type="CDD" id="cd16432">
    <property type="entry name" value="CheB_Rec"/>
    <property type="match status" value="1"/>
</dbReference>
<comment type="function">
    <text evidence="5">Involved in chemotaxis. Part of a chemotaxis signal transduction system that modulates chemotaxis in response to various stimuli. Catalyzes the demethylation of specific methylglutamate residues introduced into the chemoreceptors (methyl-accepting chemotaxis proteins or MCP) by CheR. Also mediates the irreversible deamidation of specific glutamine residues to glutamic acid.</text>
</comment>
<comment type="catalytic activity">
    <reaction evidence="4 5">
        <text>[protein]-L-glutamate 5-O-methyl ester + H2O = L-glutamyl-[protein] + methanol + H(+)</text>
        <dbReference type="Rhea" id="RHEA:23236"/>
        <dbReference type="Rhea" id="RHEA-COMP:10208"/>
        <dbReference type="Rhea" id="RHEA-COMP:10311"/>
        <dbReference type="ChEBI" id="CHEBI:15377"/>
        <dbReference type="ChEBI" id="CHEBI:15378"/>
        <dbReference type="ChEBI" id="CHEBI:17790"/>
        <dbReference type="ChEBI" id="CHEBI:29973"/>
        <dbReference type="ChEBI" id="CHEBI:82795"/>
        <dbReference type="EC" id="3.1.1.61"/>
    </reaction>
</comment>
<dbReference type="GO" id="GO:0005737">
    <property type="term" value="C:cytoplasm"/>
    <property type="evidence" value="ECO:0007669"/>
    <property type="project" value="UniProtKB-SubCell"/>
</dbReference>
<feature type="domain" description="Response regulatory" evidence="8">
    <location>
        <begin position="3"/>
        <end position="121"/>
    </location>
</feature>
<keyword evidence="5 7" id="KW-0597">Phosphoprotein</keyword>
<dbReference type="EMBL" id="DRNB01000125">
    <property type="protein sequence ID" value="HHJ63927.1"/>
    <property type="molecule type" value="Genomic_DNA"/>
</dbReference>
<dbReference type="Gene3D" id="3.40.50.180">
    <property type="entry name" value="Methylesterase CheB, C-terminal domain"/>
    <property type="match status" value="1"/>
</dbReference>
<dbReference type="InterPro" id="IPR011006">
    <property type="entry name" value="CheY-like_superfamily"/>
</dbReference>
<keyword evidence="3 5" id="KW-0378">Hydrolase</keyword>
<dbReference type="NCBIfam" id="NF001965">
    <property type="entry name" value="PRK00742.1"/>
    <property type="match status" value="1"/>
</dbReference>
<evidence type="ECO:0000256" key="1">
    <source>
        <dbReference type="ARBA" id="ARBA00022490"/>
    </source>
</evidence>
<evidence type="ECO:0000256" key="6">
    <source>
        <dbReference type="PROSITE-ProRule" id="PRU00050"/>
    </source>
</evidence>
<evidence type="ECO:0000256" key="2">
    <source>
        <dbReference type="ARBA" id="ARBA00022500"/>
    </source>
</evidence>
<comment type="similarity">
    <text evidence="5">Belongs to the CheB family.</text>
</comment>
<dbReference type="CDD" id="cd17541">
    <property type="entry name" value="REC_CheB-like"/>
    <property type="match status" value="1"/>
</dbReference>
<dbReference type="InterPro" id="IPR001789">
    <property type="entry name" value="Sig_transdc_resp-reg_receiver"/>
</dbReference>
<name>A0A7C5L6G0_AQUAO</name>
<dbReference type="AlphaFoldDB" id="A0A7C5L6G0"/>
<feature type="modified residue" description="4-aspartylphosphate" evidence="5 7">
    <location>
        <position position="54"/>
    </location>
</feature>
<evidence type="ECO:0000259" key="9">
    <source>
        <dbReference type="PROSITE" id="PS50122"/>
    </source>
</evidence>
<dbReference type="GO" id="GO:0008984">
    <property type="term" value="F:protein-glutamate methylesterase activity"/>
    <property type="evidence" value="ECO:0007669"/>
    <property type="project" value="UniProtKB-UniRule"/>
</dbReference>
<comment type="catalytic activity">
    <reaction evidence="5">
        <text>L-glutaminyl-[protein] + H2O = L-glutamyl-[protein] + NH4(+)</text>
        <dbReference type="Rhea" id="RHEA:16441"/>
        <dbReference type="Rhea" id="RHEA-COMP:10207"/>
        <dbReference type="Rhea" id="RHEA-COMP:10208"/>
        <dbReference type="ChEBI" id="CHEBI:15377"/>
        <dbReference type="ChEBI" id="CHEBI:28938"/>
        <dbReference type="ChEBI" id="CHEBI:29973"/>
        <dbReference type="ChEBI" id="CHEBI:30011"/>
        <dbReference type="EC" id="3.5.1.44"/>
    </reaction>
</comment>
<dbReference type="EC" id="3.1.1.61" evidence="5"/>
<dbReference type="Proteomes" id="UP000885792">
    <property type="component" value="Unassembled WGS sequence"/>
</dbReference>
<keyword evidence="1 5" id="KW-0963">Cytoplasm</keyword>
<dbReference type="InterPro" id="IPR035909">
    <property type="entry name" value="CheB_C"/>
</dbReference>
<dbReference type="PROSITE" id="PS50122">
    <property type="entry name" value="CHEB"/>
    <property type="match status" value="1"/>
</dbReference>
<dbReference type="PROSITE" id="PS50110">
    <property type="entry name" value="RESPONSE_REGULATORY"/>
    <property type="match status" value="1"/>
</dbReference>
<dbReference type="HAMAP" id="MF_00099">
    <property type="entry name" value="CheB_chemtxs"/>
    <property type="match status" value="1"/>
</dbReference>
<sequence>MIRVLIVDDSPFIRIALRKVLSSAPDIEVVGEASNGEEAIRLTEALKPDVVTLDINMPVMDGLEALGEIVKRCPTCRVLMVSALTKEGARETIEALDRGALDFITKPSDYKDLFAFREEIIGKVRAVYQSGLRKVKEAPPPPRRRVRGEFTRPPVIAVGISTGGPQTLNYVLSRLPEDFPSPILIAIHMPDTFTATFARHLDALCRLPVKEAQEGEVIEGGRVYVSKGRVHMTLRGNPERATVRYVEDDRYLYKPSADLLLSSCAEVFRSDTVGVVMTGMGNDGSRGIVEVKKAGGVTVAEDPRSAILWAMPENAIKTGCVDYVVPKEELPGLFLKLVSGVRS</sequence>
<feature type="active site" evidence="5 6">
    <location>
        <position position="161"/>
    </location>
</feature>
<dbReference type="Gene3D" id="3.40.50.2300">
    <property type="match status" value="1"/>
</dbReference>
<evidence type="ECO:0000256" key="4">
    <source>
        <dbReference type="ARBA" id="ARBA00048267"/>
    </source>
</evidence>
<comment type="domain">
    <text evidence="5">Contains a C-terminal catalytic domain, and an N-terminal region which modulates catalytic activity.</text>
</comment>
<protein>
    <recommendedName>
        <fullName evidence="5">Protein-glutamate methylesterase/protein-glutamine glutaminase</fullName>
        <ecNumber evidence="5">3.1.1.61</ecNumber>
        <ecNumber evidence="5">3.5.1.44</ecNumber>
    </recommendedName>
</protein>
<evidence type="ECO:0000256" key="7">
    <source>
        <dbReference type="PROSITE-ProRule" id="PRU00169"/>
    </source>
</evidence>
<accession>A0A7C5L6G0</accession>
<proteinExistence type="inferred from homology"/>
<dbReference type="GO" id="GO:0050568">
    <property type="term" value="F:protein-glutamine glutaminase activity"/>
    <property type="evidence" value="ECO:0007669"/>
    <property type="project" value="UniProtKB-UniRule"/>
</dbReference>
<gene>
    <name evidence="5" type="primary">cheB</name>
    <name evidence="10" type="ORF">ENJ61_03380</name>
</gene>
<organism evidence="10">
    <name type="scientific">Aquifex aeolicus</name>
    <dbReference type="NCBI Taxonomy" id="63363"/>
    <lineage>
        <taxon>Bacteria</taxon>
        <taxon>Pseudomonadati</taxon>
        <taxon>Aquificota</taxon>
        <taxon>Aquificia</taxon>
        <taxon>Aquificales</taxon>
        <taxon>Aquificaceae</taxon>
        <taxon>Aquifex</taxon>
    </lineage>
</organism>
<reference evidence="10" key="1">
    <citation type="journal article" date="2020" name="mSystems">
        <title>Genome- and Community-Level Interaction Insights into Carbon Utilization and Element Cycling Functions of Hydrothermarchaeota in Hydrothermal Sediment.</title>
        <authorList>
            <person name="Zhou Z."/>
            <person name="Liu Y."/>
            <person name="Xu W."/>
            <person name="Pan J."/>
            <person name="Luo Z.H."/>
            <person name="Li M."/>
        </authorList>
    </citation>
    <scope>NUCLEOTIDE SEQUENCE [LARGE SCALE GENOMIC DNA]</scope>
    <source>
        <strain evidence="10">HyVt-501</strain>
    </source>
</reference>
<keyword evidence="2 5" id="KW-0145">Chemotaxis</keyword>
<feature type="active site" evidence="5 6">
    <location>
        <position position="283"/>
    </location>
</feature>
<comment type="caution">
    <text evidence="10">The sequence shown here is derived from an EMBL/GenBank/DDBJ whole genome shotgun (WGS) entry which is preliminary data.</text>
</comment>
<dbReference type="PANTHER" id="PTHR42872:SF6">
    <property type="entry name" value="PROTEIN-GLUTAMATE METHYLESTERASE_PROTEIN-GLUTAMINE GLUTAMINASE"/>
    <property type="match status" value="1"/>
</dbReference>
<comment type="subcellular location">
    <subcellularLocation>
        <location evidence="5">Cytoplasm</location>
    </subcellularLocation>
</comment>
<evidence type="ECO:0000313" key="10">
    <source>
        <dbReference type="EMBL" id="HHJ63927.1"/>
    </source>
</evidence>
<evidence type="ECO:0000259" key="8">
    <source>
        <dbReference type="PROSITE" id="PS50110"/>
    </source>
</evidence>
<dbReference type="InterPro" id="IPR008248">
    <property type="entry name" value="CheB-like"/>
</dbReference>
<evidence type="ECO:0000256" key="3">
    <source>
        <dbReference type="ARBA" id="ARBA00022801"/>
    </source>
</evidence>
<evidence type="ECO:0000256" key="5">
    <source>
        <dbReference type="HAMAP-Rule" id="MF_00099"/>
    </source>
</evidence>
<dbReference type="GO" id="GO:0006935">
    <property type="term" value="P:chemotaxis"/>
    <property type="evidence" value="ECO:0007669"/>
    <property type="project" value="UniProtKB-UniRule"/>
</dbReference>
<dbReference type="SMART" id="SM00448">
    <property type="entry name" value="REC"/>
    <property type="match status" value="1"/>
</dbReference>
<dbReference type="PIRSF" id="PIRSF000876">
    <property type="entry name" value="RR_chemtxs_CheB"/>
    <property type="match status" value="1"/>
</dbReference>
<dbReference type="Pfam" id="PF00072">
    <property type="entry name" value="Response_reg"/>
    <property type="match status" value="1"/>
</dbReference>